<dbReference type="EMBL" id="AOKY01000350">
    <property type="protein sequence ID" value="KDB22532.1"/>
    <property type="molecule type" value="Genomic_DNA"/>
</dbReference>
<keyword evidence="2" id="KW-1185">Reference proteome</keyword>
<dbReference type="AlphaFoldDB" id="A0A059J4W8"/>
<dbReference type="HOGENOM" id="CLU_2265618_0_0_1"/>
<evidence type="ECO:0000313" key="2">
    <source>
        <dbReference type="Proteomes" id="UP000024533"/>
    </source>
</evidence>
<proteinExistence type="predicted"/>
<sequence>MLCDFCRSWTTDNLKTIEDICHSVRIVVDQAYAARSTTSRIMRVPHGIYRLTLGKRSSRSKLAIFNRKSDLFYNYTTCTNVSILHYTKHFQATLYSIMRTGRA</sequence>
<dbReference type="Proteomes" id="UP000024533">
    <property type="component" value="Unassembled WGS sequence"/>
</dbReference>
<accession>A0A059J4W8</accession>
<name>A0A059J4W8_TRIIM</name>
<evidence type="ECO:0000313" key="1">
    <source>
        <dbReference type="EMBL" id="KDB22532.1"/>
    </source>
</evidence>
<gene>
    <name evidence="1" type="ORF">H109_05566</name>
</gene>
<organism evidence="1 2">
    <name type="scientific">Trichophyton interdigitale (strain MR816)</name>
    <dbReference type="NCBI Taxonomy" id="1215338"/>
    <lineage>
        <taxon>Eukaryota</taxon>
        <taxon>Fungi</taxon>
        <taxon>Dikarya</taxon>
        <taxon>Ascomycota</taxon>
        <taxon>Pezizomycotina</taxon>
        <taxon>Eurotiomycetes</taxon>
        <taxon>Eurotiomycetidae</taxon>
        <taxon>Onygenales</taxon>
        <taxon>Arthrodermataceae</taxon>
        <taxon>Trichophyton</taxon>
    </lineage>
</organism>
<reference evidence="1 2" key="1">
    <citation type="submission" date="2014-02" db="EMBL/GenBank/DDBJ databases">
        <title>The Genome Sequence of Trichophyton interdigitale MR816.</title>
        <authorList>
            <consortium name="The Broad Institute Genomics Platform"/>
            <person name="Cuomo C.A."/>
            <person name="White T.C."/>
            <person name="Graser Y."/>
            <person name="Martinez-Rossi N."/>
            <person name="Heitman J."/>
            <person name="Young S.K."/>
            <person name="Zeng Q."/>
            <person name="Gargeya S."/>
            <person name="Abouelleil A."/>
            <person name="Alvarado L."/>
            <person name="Chapman S.B."/>
            <person name="Gainer-Dewar J."/>
            <person name="Goldberg J."/>
            <person name="Griggs A."/>
            <person name="Gujja S."/>
            <person name="Hansen M."/>
            <person name="Howarth C."/>
            <person name="Imamovic A."/>
            <person name="Larimer J."/>
            <person name="Martinez D."/>
            <person name="Murphy C."/>
            <person name="Pearson M.D."/>
            <person name="Persinoti G."/>
            <person name="Poon T."/>
            <person name="Priest M."/>
            <person name="Roberts A.D."/>
            <person name="Saif S."/>
            <person name="Shea T.D."/>
            <person name="Sykes S.N."/>
            <person name="Wortman J."/>
            <person name="Nusbaum C."/>
            <person name="Birren B."/>
        </authorList>
    </citation>
    <scope>NUCLEOTIDE SEQUENCE [LARGE SCALE GENOMIC DNA]</scope>
    <source>
        <strain evidence="1 2">MR816</strain>
    </source>
</reference>
<protein>
    <submittedName>
        <fullName evidence="1">Uncharacterized protein</fullName>
    </submittedName>
</protein>
<comment type="caution">
    <text evidence="1">The sequence shown here is derived from an EMBL/GenBank/DDBJ whole genome shotgun (WGS) entry which is preliminary data.</text>
</comment>